<dbReference type="AlphaFoldDB" id="X1N646"/>
<feature type="compositionally biased region" description="Basic residues" evidence="1">
    <location>
        <begin position="25"/>
        <end position="41"/>
    </location>
</feature>
<protein>
    <recommendedName>
        <fullName evidence="3">Nuclease associated modular domain-containing protein</fullName>
    </recommendedName>
</protein>
<evidence type="ECO:0000256" key="1">
    <source>
        <dbReference type="SAM" id="MobiDB-lite"/>
    </source>
</evidence>
<evidence type="ECO:0000313" key="2">
    <source>
        <dbReference type="EMBL" id="GAI39457.1"/>
    </source>
</evidence>
<dbReference type="EMBL" id="BARV01027627">
    <property type="protein sequence ID" value="GAI39457.1"/>
    <property type="molecule type" value="Genomic_DNA"/>
</dbReference>
<proteinExistence type="predicted"/>
<feature type="region of interest" description="Disordered" evidence="1">
    <location>
        <begin position="21"/>
        <end position="54"/>
    </location>
</feature>
<reference evidence="2" key="1">
    <citation type="journal article" date="2014" name="Front. Microbiol.">
        <title>High frequency of phylogenetically diverse reductive dehalogenase-homologous genes in deep subseafloor sedimentary metagenomes.</title>
        <authorList>
            <person name="Kawai M."/>
            <person name="Futagami T."/>
            <person name="Toyoda A."/>
            <person name="Takaki Y."/>
            <person name="Nishi S."/>
            <person name="Hori S."/>
            <person name="Arai W."/>
            <person name="Tsubouchi T."/>
            <person name="Morono Y."/>
            <person name="Uchiyama I."/>
            <person name="Ito T."/>
            <person name="Fujiyama A."/>
            <person name="Inagaki F."/>
            <person name="Takami H."/>
        </authorList>
    </citation>
    <scope>NUCLEOTIDE SEQUENCE</scope>
    <source>
        <strain evidence="2">Expedition CK06-06</strain>
    </source>
</reference>
<organism evidence="2">
    <name type="scientific">marine sediment metagenome</name>
    <dbReference type="NCBI Taxonomy" id="412755"/>
    <lineage>
        <taxon>unclassified sequences</taxon>
        <taxon>metagenomes</taxon>
        <taxon>ecological metagenomes</taxon>
    </lineage>
</organism>
<name>X1N646_9ZZZZ</name>
<evidence type="ECO:0008006" key="3">
    <source>
        <dbReference type="Google" id="ProtNLM"/>
    </source>
</evidence>
<gene>
    <name evidence="2" type="ORF">S06H3_44428</name>
</gene>
<feature type="compositionally biased region" description="Basic and acidic residues" evidence="1">
    <location>
        <begin position="42"/>
        <end position="54"/>
    </location>
</feature>
<sequence>MKWNNNNPLYDDLNLLKNKELKTLKDRRRQSRKKQFKKKEKKKGDIRSERQYKEKGKKREFHLYNFNRYAFSGLSNFNNNCKAE</sequence>
<accession>X1N646</accession>
<comment type="caution">
    <text evidence="2">The sequence shown here is derived from an EMBL/GenBank/DDBJ whole genome shotgun (WGS) entry which is preliminary data.</text>
</comment>